<dbReference type="PANTHER" id="PTHR10655">
    <property type="entry name" value="LYSOPHOSPHOLIPASE-RELATED"/>
    <property type="match status" value="1"/>
</dbReference>
<keyword evidence="2" id="KW-0378">Hydrolase</keyword>
<dbReference type="GO" id="GO:0016787">
    <property type="term" value="F:hydrolase activity"/>
    <property type="evidence" value="ECO:0007669"/>
    <property type="project" value="UniProtKB-KW"/>
</dbReference>
<sequence length="249" mass="27352">MSRRWCRQWLAFFLAFFLTTTMTPATTTQPPLLTDLSLSYRLVNPAQATGAKRLLLLLHGVGGNELNLLPVGEQLADAHTLVLSVRAPLVLGPMGFGFYQVDFSSGKPVFNHAQQLDGQRLLLNLMHEASAKYNIPTGQVYLLGFSQGAIMAYDVALTRPSQVRGVLAFSGRMLAESRQHHAPAADIKRVQFFLSHGRHDDKLPAFYADEAIDFLKTLGITPHYAAFEGGHEVSASSLAAAHQWLAKQP</sequence>
<dbReference type="InterPro" id="IPR050565">
    <property type="entry name" value="LYPA1-2/EST-like"/>
</dbReference>
<dbReference type="Gene3D" id="3.40.50.1820">
    <property type="entry name" value="alpha/beta hydrolase"/>
    <property type="match status" value="1"/>
</dbReference>
<dbReference type="InterPro" id="IPR003140">
    <property type="entry name" value="PLipase/COase/thioEstase"/>
</dbReference>
<dbReference type="Pfam" id="PF02230">
    <property type="entry name" value="Abhydrolase_2"/>
    <property type="match status" value="1"/>
</dbReference>
<evidence type="ECO:0000256" key="2">
    <source>
        <dbReference type="ARBA" id="ARBA00022801"/>
    </source>
</evidence>
<dbReference type="InterPro" id="IPR029058">
    <property type="entry name" value="AB_hydrolase_fold"/>
</dbReference>
<feature type="chain" id="PRO_5021479969" evidence="3">
    <location>
        <begin position="26"/>
        <end position="249"/>
    </location>
</feature>
<dbReference type="SUPFAM" id="SSF53474">
    <property type="entry name" value="alpha/beta-Hydrolases"/>
    <property type="match status" value="1"/>
</dbReference>
<keyword evidence="6" id="KW-1185">Reference proteome</keyword>
<evidence type="ECO:0000256" key="3">
    <source>
        <dbReference type="SAM" id="SignalP"/>
    </source>
</evidence>
<gene>
    <name evidence="5" type="ORF">EAH73_12740</name>
</gene>
<dbReference type="AlphaFoldDB" id="A0A502GV53"/>
<comment type="similarity">
    <text evidence="1">Belongs to the AB hydrolase superfamily. AB hydrolase 2 family.</text>
</comment>
<proteinExistence type="inferred from homology"/>
<evidence type="ECO:0000313" key="5">
    <source>
        <dbReference type="EMBL" id="TPG65342.1"/>
    </source>
</evidence>
<feature type="signal peptide" evidence="3">
    <location>
        <begin position="1"/>
        <end position="25"/>
    </location>
</feature>
<keyword evidence="3" id="KW-0732">Signal</keyword>
<organism evidence="5 6">
    <name type="scientific">Hymenobacter nivis</name>
    <dbReference type="NCBI Taxonomy" id="1850093"/>
    <lineage>
        <taxon>Bacteria</taxon>
        <taxon>Pseudomonadati</taxon>
        <taxon>Bacteroidota</taxon>
        <taxon>Cytophagia</taxon>
        <taxon>Cytophagales</taxon>
        <taxon>Hymenobacteraceae</taxon>
        <taxon>Hymenobacter</taxon>
    </lineage>
</organism>
<reference evidence="5 6" key="1">
    <citation type="journal article" date="2019" name="Environ. Microbiol.">
        <title>Species interactions and distinct microbial communities in high Arctic permafrost affected cryosols are associated with the CH4 and CO2 gas fluxes.</title>
        <authorList>
            <person name="Altshuler I."/>
            <person name="Hamel J."/>
            <person name="Turney S."/>
            <person name="Magnuson E."/>
            <person name="Levesque R."/>
            <person name="Greer C."/>
            <person name="Whyte L.G."/>
        </authorList>
    </citation>
    <scope>NUCLEOTIDE SEQUENCE [LARGE SCALE GENOMIC DNA]</scope>
    <source>
        <strain evidence="5 6">S9.2P</strain>
    </source>
</reference>
<evidence type="ECO:0000313" key="6">
    <source>
        <dbReference type="Proteomes" id="UP000317646"/>
    </source>
</evidence>
<accession>A0A502GV53</accession>
<evidence type="ECO:0000256" key="1">
    <source>
        <dbReference type="ARBA" id="ARBA00006499"/>
    </source>
</evidence>
<protein>
    <submittedName>
        <fullName evidence="5">Esterase</fullName>
    </submittedName>
</protein>
<name>A0A502GV53_9BACT</name>
<dbReference type="Proteomes" id="UP000317646">
    <property type="component" value="Unassembled WGS sequence"/>
</dbReference>
<dbReference type="PANTHER" id="PTHR10655:SF17">
    <property type="entry name" value="LYSOPHOSPHOLIPASE-LIKE PROTEIN 1"/>
    <property type="match status" value="1"/>
</dbReference>
<feature type="domain" description="Phospholipase/carboxylesterase/thioesterase" evidence="4">
    <location>
        <begin position="50"/>
        <end position="247"/>
    </location>
</feature>
<evidence type="ECO:0000259" key="4">
    <source>
        <dbReference type="Pfam" id="PF02230"/>
    </source>
</evidence>
<dbReference type="EMBL" id="RCYZ01000005">
    <property type="protein sequence ID" value="TPG65342.1"/>
    <property type="molecule type" value="Genomic_DNA"/>
</dbReference>
<comment type="caution">
    <text evidence="5">The sequence shown here is derived from an EMBL/GenBank/DDBJ whole genome shotgun (WGS) entry which is preliminary data.</text>
</comment>